<proteinExistence type="predicted"/>
<feature type="transmembrane region" description="Helical" evidence="1">
    <location>
        <begin position="15"/>
        <end position="37"/>
    </location>
</feature>
<keyword evidence="1" id="KW-0812">Transmembrane</keyword>
<evidence type="ECO:0000313" key="2">
    <source>
        <dbReference type="EMBL" id="KAB1660371.1"/>
    </source>
</evidence>
<keyword evidence="1" id="KW-0472">Membrane</keyword>
<dbReference type="AlphaFoldDB" id="A0A7J5C0F2"/>
<organism evidence="2 3">
    <name type="scientific">Pseudoclavibacter chungangensis</name>
    <dbReference type="NCBI Taxonomy" id="587635"/>
    <lineage>
        <taxon>Bacteria</taxon>
        <taxon>Bacillati</taxon>
        <taxon>Actinomycetota</taxon>
        <taxon>Actinomycetes</taxon>
        <taxon>Micrococcales</taxon>
        <taxon>Microbacteriaceae</taxon>
        <taxon>Pseudoclavibacter</taxon>
    </lineage>
</organism>
<gene>
    <name evidence="2" type="ORF">F8O01_03345</name>
</gene>
<name>A0A7J5C0F2_9MICO</name>
<comment type="caution">
    <text evidence="2">The sequence shown here is derived from an EMBL/GenBank/DDBJ whole genome shotgun (WGS) entry which is preliminary data.</text>
</comment>
<keyword evidence="1" id="KW-1133">Transmembrane helix</keyword>
<accession>A0A7J5C0F2</accession>
<keyword evidence="3" id="KW-1185">Reference proteome</keyword>
<dbReference type="OrthoDB" id="4990996at2"/>
<evidence type="ECO:0000256" key="1">
    <source>
        <dbReference type="SAM" id="Phobius"/>
    </source>
</evidence>
<evidence type="ECO:0000313" key="3">
    <source>
        <dbReference type="Proteomes" id="UP000467240"/>
    </source>
</evidence>
<dbReference type="RefSeq" id="WP_158039471.1">
    <property type="nucleotide sequence ID" value="NZ_JACCFV010000001.1"/>
</dbReference>
<dbReference type="Proteomes" id="UP000467240">
    <property type="component" value="Unassembled WGS sequence"/>
</dbReference>
<reference evidence="2 3" key="1">
    <citation type="submission" date="2019-09" db="EMBL/GenBank/DDBJ databases">
        <title>Phylogeny of genus Pseudoclavibacter and closely related genus.</title>
        <authorList>
            <person name="Li Y."/>
        </authorList>
    </citation>
    <scope>NUCLEOTIDE SEQUENCE [LARGE SCALE GENOMIC DNA]</scope>
    <source>
        <strain evidence="2 3">DSM 23821</strain>
    </source>
</reference>
<evidence type="ECO:0008006" key="4">
    <source>
        <dbReference type="Google" id="ProtNLM"/>
    </source>
</evidence>
<feature type="transmembrane region" description="Helical" evidence="1">
    <location>
        <begin position="57"/>
        <end position="79"/>
    </location>
</feature>
<sequence length="89" mass="9646">MSTPARAPISKVERIIAFMALGIAVIAFVALIVVVGAPLAGVPGDAMTTPLWQTLFLVAYFGLPIAFVLMLTLVIIRIVSNRRHRTDDR</sequence>
<protein>
    <recommendedName>
        <fullName evidence="4">Multidrug ABC transporter ATPase</fullName>
    </recommendedName>
</protein>
<dbReference type="EMBL" id="WBJZ01000003">
    <property type="protein sequence ID" value="KAB1660371.1"/>
    <property type="molecule type" value="Genomic_DNA"/>
</dbReference>